<dbReference type="Gene3D" id="2.60.120.10">
    <property type="entry name" value="Jelly Rolls"/>
    <property type="match status" value="1"/>
</dbReference>
<dbReference type="Gene3D" id="1.10.10.60">
    <property type="entry name" value="Homeodomain-like"/>
    <property type="match status" value="1"/>
</dbReference>
<dbReference type="EMBL" id="CP041969">
    <property type="protein sequence ID" value="QMV43308.1"/>
    <property type="molecule type" value="Genomic_DNA"/>
</dbReference>
<dbReference type="InterPro" id="IPR003313">
    <property type="entry name" value="AraC-bd"/>
</dbReference>
<proteinExistence type="predicted"/>
<accession>A0A7G5C274</accession>
<feature type="domain" description="HTH araC/xylS-type" evidence="4">
    <location>
        <begin position="268"/>
        <end position="366"/>
    </location>
</feature>
<dbReference type="PROSITE" id="PS01124">
    <property type="entry name" value="HTH_ARAC_FAMILY_2"/>
    <property type="match status" value="1"/>
</dbReference>
<keyword evidence="1" id="KW-0805">Transcription regulation</keyword>
<dbReference type="Proteomes" id="UP000515679">
    <property type="component" value="Chromosome"/>
</dbReference>
<dbReference type="PANTHER" id="PTHR43280:SF28">
    <property type="entry name" value="HTH-TYPE TRANSCRIPTIONAL ACTIVATOR RHAS"/>
    <property type="match status" value="1"/>
</dbReference>
<evidence type="ECO:0000259" key="4">
    <source>
        <dbReference type="PROSITE" id="PS01124"/>
    </source>
</evidence>
<dbReference type="SUPFAM" id="SSF46689">
    <property type="entry name" value="Homeodomain-like"/>
    <property type="match status" value="1"/>
</dbReference>
<keyword evidence="2" id="KW-0238">DNA-binding</keyword>
<dbReference type="Pfam" id="PF12833">
    <property type="entry name" value="HTH_18"/>
    <property type="match status" value="1"/>
</dbReference>
<keyword evidence="6" id="KW-1185">Reference proteome</keyword>
<evidence type="ECO:0000256" key="3">
    <source>
        <dbReference type="ARBA" id="ARBA00023163"/>
    </source>
</evidence>
<organism evidence="5 6">
    <name type="scientific">Cohnella cholangitidis</name>
    <dbReference type="NCBI Taxonomy" id="2598458"/>
    <lineage>
        <taxon>Bacteria</taxon>
        <taxon>Bacillati</taxon>
        <taxon>Bacillota</taxon>
        <taxon>Bacilli</taxon>
        <taxon>Bacillales</taxon>
        <taxon>Paenibacillaceae</taxon>
        <taxon>Cohnella</taxon>
    </lineage>
</organism>
<dbReference type="InterPro" id="IPR018062">
    <property type="entry name" value="HTH_AraC-typ_CS"/>
</dbReference>
<dbReference type="GO" id="GO:0043565">
    <property type="term" value="F:sequence-specific DNA binding"/>
    <property type="evidence" value="ECO:0007669"/>
    <property type="project" value="InterPro"/>
</dbReference>
<dbReference type="GO" id="GO:0003700">
    <property type="term" value="F:DNA-binding transcription factor activity"/>
    <property type="evidence" value="ECO:0007669"/>
    <property type="project" value="InterPro"/>
</dbReference>
<evidence type="ECO:0000256" key="2">
    <source>
        <dbReference type="ARBA" id="ARBA00023125"/>
    </source>
</evidence>
<name>A0A7G5C274_9BACL</name>
<dbReference type="InterPro" id="IPR037923">
    <property type="entry name" value="HTH-like"/>
</dbReference>
<dbReference type="KEGG" id="cchl:FPL14_20605"/>
<keyword evidence="3" id="KW-0804">Transcription</keyword>
<evidence type="ECO:0000256" key="1">
    <source>
        <dbReference type="ARBA" id="ARBA00023015"/>
    </source>
</evidence>
<dbReference type="PROSITE" id="PS00041">
    <property type="entry name" value="HTH_ARAC_FAMILY_1"/>
    <property type="match status" value="1"/>
</dbReference>
<dbReference type="PANTHER" id="PTHR43280">
    <property type="entry name" value="ARAC-FAMILY TRANSCRIPTIONAL REGULATOR"/>
    <property type="match status" value="1"/>
</dbReference>
<dbReference type="SMART" id="SM00342">
    <property type="entry name" value="HTH_ARAC"/>
    <property type="match status" value="1"/>
</dbReference>
<dbReference type="AlphaFoldDB" id="A0A7G5C274"/>
<dbReference type="PRINTS" id="PR00032">
    <property type="entry name" value="HTHARAC"/>
</dbReference>
<gene>
    <name evidence="5" type="ORF">FPL14_20605</name>
</gene>
<dbReference type="InterPro" id="IPR020449">
    <property type="entry name" value="Tscrpt_reg_AraC-type_HTH"/>
</dbReference>
<dbReference type="InterPro" id="IPR018060">
    <property type="entry name" value="HTH_AraC"/>
</dbReference>
<dbReference type="SUPFAM" id="SSF51215">
    <property type="entry name" value="Regulatory protein AraC"/>
    <property type="match status" value="1"/>
</dbReference>
<dbReference type="InterPro" id="IPR009057">
    <property type="entry name" value="Homeodomain-like_sf"/>
</dbReference>
<sequence length="372" mass="43653">MLLAVGLYQIAEFGLVSIHGCPSNPHVRLQVRCSVTRGNDRTILTIKRIHRQSLLQKKLSLSLVDRCEKWIIIEFISVSIVLARASRRDVHDLFFVDLKYEKQLMFTKRIDYDVEHELHMHDWLEINVLLENRARFRLLNRDVTGEAGDVFVFRPYEPHYNLVQEPGKPIVWILVLFSPSIVKWIPHGHKLLYPFYTDTVSPHIEKSSPYASAIHRAAIEAYEEEQRKAPGWETQQFMHFIDILIQIYRYTLDRQAEMGNTAVDSEMIAVLEHLLQHMTEEMDIQVLIRLYGKGKTRFYNDFRSLMGVSPNRFIHRLRVQIAMHLLDTTDKPITSIGFECGYNSIHYFNKVFKEHRGISPSQYRSRKESGML</sequence>
<dbReference type="InterPro" id="IPR014710">
    <property type="entry name" value="RmlC-like_jellyroll"/>
</dbReference>
<dbReference type="Pfam" id="PF02311">
    <property type="entry name" value="AraC_binding"/>
    <property type="match status" value="1"/>
</dbReference>
<protein>
    <submittedName>
        <fullName evidence="5">Helix-turn-helix domain-containing protein</fullName>
    </submittedName>
</protein>
<evidence type="ECO:0000313" key="5">
    <source>
        <dbReference type="EMBL" id="QMV43308.1"/>
    </source>
</evidence>
<evidence type="ECO:0000313" key="6">
    <source>
        <dbReference type="Proteomes" id="UP000515679"/>
    </source>
</evidence>
<reference evidence="5 6" key="1">
    <citation type="submission" date="2019-07" db="EMBL/GenBank/DDBJ databases">
        <authorList>
            <person name="Kim J.K."/>
            <person name="Cheong H.-M."/>
            <person name="Choi Y."/>
            <person name="Hwang K.J."/>
            <person name="Lee S."/>
            <person name="Choi C."/>
        </authorList>
    </citation>
    <scope>NUCLEOTIDE SEQUENCE [LARGE SCALE GENOMIC DNA]</scope>
    <source>
        <strain evidence="5 6">KS 22</strain>
    </source>
</reference>